<dbReference type="PANTHER" id="PTHR43498:SF1">
    <property type="entry name" value="COB--COM HETERODISULFIDE REDUCTASE IRON-SULFUR SUBUNIT A"/>
    <property type="match status" value="1"/>
</dbReference>
<evidence type="ECO:0000256" key="5">
    <source>
        <dbReference type="ARBA" id="ARBA00023014"/>
    </source>
</evidence>
<proteinExistence type="predicted"/>
<evidence type="ECO:0000256" key="7">
    <source>
        <dbReference type="SAM" id="SignalP"/>
    </source>
</evidence>
<sequence length="656" mass="72876" precursor="true">MILSCLRQWTFLAILSLVAFSGTNTAVAQPETVEADVCIYGATPSGILAAVAVQRAGRAAVIVEPSRWVGGILGSGLKPMQDCPNYAATGGMTRGLLKSLGQPNWTEDRTENRRVLAEISPKTIREDFQKLLAAHKIRVIFDHRIAGCKPQDGDKTAIQAALFDRAPFNELGTPVVEPAAREALRVAARIFIDASYEGDLLAKAGVSYRVGRESSEEFGEEFAGVQPPVGLTPVDPFQTPGDPESGLLRGVEKDHGKPLGSADDYTQAYNFRYYTTSDPAHRAPFGVPKDYRAEDFELVGRYVEYLKQLHPREKDLRQRLIGIFPGWKNSGEWNYQRSSLISMSPVGISRFYADGDVAAHVKIWQAHRDYLSGLHHFMSTDERVPEFYRQEVAELGLDRRPHPETAGWPHQLYVRVSRRLAGRYTVTAHDVYNKTEIEDPICLAQYGIDVYPVRRIWLQQKGQTLVGLEGKMFVGGSKGPTNQPYPIAYRAITPQQDECTNLLVPVCFSATHLGYASARMEPVFMICGESAGIAACQALAENCAVQEIDAKAYRRALERAGQKLVWDPATDQPDSGMGKSGGRYTMQGLLRECDADDNGTVSQAEWNEKKAPYEWLFVFIDANSDGQIVAGEYEAFQRYKAQHTDWQKRIKTAGLK</sequence>
<dbReference type="PANTHER" id="PTHR43498">
    <property type="entry name" value="FERREDOXIN:COB-COM HETERODISULFIDE REDUCTASE SUBUNIT A"/>
    <property type="match status" value="1"/>
</dbReference>
<dbReference type="InterPro" id="IPR036188">
    <property type="entry name" value="FAD/NAD-bd_sf"/>
</dbReference>
<dbReference type="Gene3D" id="1.10.238.10">
    <property type="entry name" value="EF-hand"/>
    <property type="match status" value="1"/>
</dbReference>
<dbReference type="GO" id="GO:0016491">
    <property type="term" value="F:oxidoreductase activity"/>
    <property type="evidence" value="ECO:0007669"/>
    <property type="project" value="UniProtKB-KW"/>
</dbReference>
<evidence type="ECO:0000313" key="8">
    <source>
        <dbReference type="EMBL" id="QDT21050.1"/>
    </source>
</evidence>
<accession>A0A517PNV2</accession>
<feature type="chain" id="PRO_5021951873" evidence="7">
    <location>
        <begin position="29"/>
        <end position="656"/>
    </location>
</feature>
<feature type="signal peptide" evidence="7">
    <location>
        <begin position="1"/>
        <end position="28"/>
    </location>
</feature>
<gene>
    <name evidence="8" type="ORF">HG66A1_28430</name>
</gene>
<dbReference type="SUPFAM" id="SSF51905">
    <property type="entry name" value="FAD/NAD(P)-binding domain"/>
    <property type="match status" value="1"/>
</dbReference>
<dbReference type="GO" id="GO:0046872">
    <property type="term" value="F:metal ion binding"/>
    <property type="evidence" value="ECO:0007669"/>
    <property type="project" value="UniProtKB-KW"/>
</dbReference>
<dbReference type="AlphaFoldDB" id="A0A517PNV2"/>
<keyword evidence="1" id="KW-0004">4Fe-4S</keyword>
<dbReference type="Pfam" id="PF12831">
    <property type="entry name" value="FAD_oxidored"/>
    <property type="match status" value="1"/>
</dbReference>
<keyword evidence="3" id="KW-0560">Oxidoreductase</keyword>
<evidence type="ECO:0000256" key="6">
    <source>
        <dbReference type="SAM" id="MobiDB-lite"/>
    </source>
</evidence>
<keyword evidence="9" id="KW-1185">Reference proteome</keyword>
<protein>
    <submittedName>
        <fullName evidence="8">FAD dependent oxidoreductase</fullName>
    </submittedName>
</protein>
<evidence type="ECO:0000256" key="1">
    <source>
        <dbReference type="ARBA" id="ARBA00022485"/>
    </source>
</evidence>
<dbReference type="EMBL" id="CP036266">
    <property type="protein sequence ID" value="QDT21050.1"/>
    <property type="molecule type" value="Genomic_DNA"/>
</dbReference>
<dbReference type="Proteomes" id="UP000320421">
    <property type="component" value="Chromosome"/>
</dbReference>
<keyword evidence="5" id="KW-0411">Iron-sulfur</keyword>
<dbReference type="SUPFAM" id="SSF47473">
    <property type="entry name" value="EF-hand"/>
    <property type="match status" value="1"/>
</dbReference>
<feature type="region of interest" description="Disordered" evidence="6">
    <location>
        <begin position="238"/>
        <end position="263"/>
    </location>
</feature>
<dbReference type="RefSeq" id="WP_145184736.1">
    <property type="nucleotide sequence ID" value="NZ_CP036266.1"/>
</dbReference>
<keyword evidence="4" id="KW-0408">Iron</keyword>
<keyword evidence="2" id="KW-0479">Metal-binding</keyword>
<dbReference type="GO" id="GO:0051539">
    <property type="term" value="F:4 iron, 4 sulfur cluster binding"/>
    <property type="evidence" value="ECO:0007669"/>
    <property type="project" value="UniProtKB-KW"/>
</dbReference>
<evidence type="ECO:0000256" key="4">
    <source>
        <dbReference type="ARBA" id="ARBA00023004"/>
    </source>
</evidence>
<organism evidence="8 9">
    <name type="scientific">Gimesia chilikensis</name>
    <dbReference type="NCBI Taxonomy" id="2605989"/>
    <lineage>
        <taxon>Bacteria</taxon>
        <taxon>Pseudomonadati</taxon>
        <taxon>Planctomycetota</taxon>
        <taxon>Planctomycetia</taxon>
        <taxon>Planctomycetales</taxon>
        <taxon>Planctomycetaceae</taxon>
        <taxon>Gimesia</taxon>
    </lineage>
</organism>
<dbReference type="InterPro" id="IPR039650">
    <property type="entry name" value="HdrA-like"/>
</dbReference>
<evidence type="ECO:0000256" key="3">
    <source>
        <dbReference type="ARBA" id="ARBA00023002"/>
    </source>
</evidence>
<dbReference type="InterPro" id="IPR011992">
    <property type="entry name" value="EF-hand-dom_pair"/>
</dbReference>
<dbReference type="OrthoDB" id="287984at2"/>
<evidence type="ECO:0000313" key="9">
    <source>
        <dbReference type="Proteomes" id="UP000320421"/>
    </source>
</evidence>
<reference evidence="8 9" key="1">
    <citation type="submission" date="2019-02" db="EMBL/GenBank/DDBJ databases">
        <title>Deep-cultivation of Planctomycetes and their phenomic and genomic characterization uncovers novel biology.</title>
        <authorList>
            <person name="Wiegand S."/>
            <person name="Jogler M."/>
            <person name="Boedeker C."/>
            <person name="Pinto D."/>
            <person name="Vollmers J."/>
            <person name="Rivas-Marin E."/>
            <person name="Kohn T."/>
            <person name="Peeters S.H."/>
            <person name="Heuer A."/>
            <person name="Rast P."/>
            <person name="Oberbeckmann S."/>
            <person name="Bunk B."/>
            <person name="Jeske O."/>
            <person name="Meyerdierks A."/>
            <person name="Storesund J.E."/>
            <person name="Kallscheuer N."/>
            <person name="Luecker S."/>
            <person name="Lage O.M."/>
            <person name="Pohl T."/>
            <person name="Merkel B.J."/>
            <person name="Hornburger P."/>
            <person name="Mueller R.-W."/>
            <person name="Bruemmer F."/>
            <person name="Labrenz M."/>
            <person name="Spormann A.M."/>
            <person name="Op den Camp H."/>
            <person name="Overmann J."/>
            <person name="Amann R."/>
            <person name="Jetten M.S.M."/>
            <person name="Mascher T."/>
            <person name="Medema M.H."/>
            <person name="Devos D.P."/>
            <person name="Kaster A.-K."/>
            <person name="Ovreas L."/>
            <person name="Rohde M."/>
            <person name="Galperin M.Y."/>
            <person name="Jogler C."/>
        </authorList>
    </citation>
    <scope>NUCLEOTIDE SEQUENCE [LARGE SCALE GENOMIC DNA]</scope>
    <source>
        <strain evidence="8 9">HG66A1</strain>
    </source>
</reference>
<keyword evidence="7" id="KW-0732">Signal</keyword>
<name>A0A517PNV2_9PLAN</name>
<evidence type="ECO:0000256" key="2">
    <source>
        <dbReference type="ARBA" id="ARBA00022723"/>
    </source>
</evidence>